<sequence length="171" mass="18729">MFLSTRTLKSTLSFTRCQFSPDKTNTPGRLALFVTVNAIANADALGDDGDELRRSNYRKIKLLSNYYCQNADCSSMLLVATKALAFAHNKAVHLTAREDSYVPVNKDSYKSMTTIMIQRTLASCWGCMLRGSFRCCLRPSAITPVPGGDGPMTIAILLCNAARPSGYPSDK</sequence>
<comment type="caution">
    <text evidence="1">The sequence shown here is derived from an EMBL/GenBank/DDBJ whole genome shotgun (WGS) entry which is preliminary data.</text>
</comment>
<dbReference type="EMBL" id="JADBGQ010000003">
    <property type="protein sequence ID" value="KAG5404473.1"/>
    <property type="molecule type" value="Genomic_DNA"/>
</dbReference>
<proteinExistence type="predicted"/>
<organism evidence="1 2">
    <name type="scientific">Brassica rapa subsp. trilocularis</name>
    <dbReference type="NCBI Taxonomy" id="1813537"/>
    <lineage>
        <taxon>Eukaryota</taxon>
        <taxon>Viridiplantae</taxon>
        <taxon>Streptophyta</taxon>
        <taxon>Embryophyta</taxon>
        <taxon>Tracheophyta</taxon>
        <taxon>Spermatophyta</taxon>
        <taxon>Magnoliopsida</taxon>
        <taxon>eudicotyledons</taxon>
        <taxon>Gunneridae</taxon>
        <taxon>Pentapetalae</taxon>
        <taxon>rosids</taxon>
        <taxon>malvids</taxon>
        <taxon>Brassicales</taxon>
        <taxon>Brassicaceae</taxon>
        <taxon>Brassiceae</taxon>
        <taxon>Brassica</taxon>
    </lineage>
</organism>
<keyword evidence="2" id="KW-1185">Reference proteome</keyword>
<evidence type="ECO:0000313" key="2">
    <source>
        <dbReference type="Proteomes" id="UP000823674"/>
    </source>
</evidence>
<evidence type="ECO:0008006" key="3">
    <source>
        <dbReference type="Google" id="ProtNLM"/>
    </source>
</evidence>
<name>A0ABQ7N1K3_BRACM</name>
<gene>
    <name evidence="1" type="primary">A03p022160.1_BraROA</name>
    <name evidence="1" type="ORF">IGI04_010592</name>
</gene>
<evidence type="ECO:0000313" key="1">
    <source>
        <dbReference type="EMBL" id="KAG5404473.1"/>
    </source>
</evidence>
<dbReference type="Proteomes" id="UP000823674">
    <property type="component" value="Chromosome A03"/>
</dbReference>
<accession>A0ABQ7N1K3</accession>
<protein>
    <recommendedName>
        <fullName evidence="3">C2H2-type domain-containing protein</fullName>
    </recommendedName>
</protein>
<feature type="non-terminal residue" evidence="1">
    <location>
        <position position="171"/>
    </location>
</feature>
<reference evidence="1 2" key="1">
    <citation type="submission" date="2021-03" db="EMBL/GenBank/DDBJ databases">
        <authorList>
            <person name="King G.J."/>
            <person name="Bancroft I."/>
            <person name="Baten A."/>
            <person name="Bloomfield J."/>
            <person name="Borpatragohain P."/>
            <person name="He Z."/>
            <person name="Irish N."/>
            <person name="Irwin J."/>
            <person name="Liu K."/>
            <person name="Mauleon R.P."/>
            <person name="Moore J."/>
            <person name="Morris R."/>
            <person name="Ostergaard L."/>
            <person name="Wang B."/>
            <person name="Wells R."/>
        </authorList>
    </citation>
    <scope>NUCLEOTIDE SEQUENCE [LARGE SCALE GENOMIC DNA]</scope>
    <source>
        <strain evidence="1">R-o-18</strain>
        <tissue evidence="1">Leaf</tissue>
    </source>
</reference>